<dbReference type="SUPFAM" id="SSF52540">
    <property type="entry name" value="P-loop containing nucleoside triphosphate hydrolases"/>
    <property type="match status" value="1"/>
</dbReference>
<organism evidence="2 3">
    <name type="scientific">Marinibacterium profundimaris</name>
    <dbReference type="NCBI Taxonomy" id="1679460"/>
    <lineage>
        <taxon>Bacteria</taxon>
        <taxon>Pseudomonadati</taxon>
        <taxon>Pseudomonadota</taxon>
        <taxon>Alphaproteobacteria</taxon>
        <taxon>Rhodobacterales</taxon>
        <taxon>Paracoccaceae</taxon>
        <taxon>Marinibacterium</taxon>
    </lineage>
</organism>
<dbReference type="EMBL" id="AQQR01000002">
    <property type="protein sequence ID" value="OWU75590.1"/>
    <property type="molecule type" value="Genomic_DNA"/>
</dbReference>
<protein>
    <submittedName>
        <fullName evidence="2">Uncharacterized protein</fullName>
    </submittedName>
</protein>
<sequence length="2008" mass="218272">MSFRTTTTTKCDTSSFEESVTEAMLRGLPRGPDDRRPLVTEIPEGLVFPLREMAPAALNYVMSQRRFSLREIKWLIWAFPHLDIENIKEDQTPFYEAYFELIEQRPALAVAFDIRACMGVSNAKMRTKIKKKPTIAMALGSSPGLSASVDRFMDEEEPMSTELLVAFFYDYASAEWRRVDERNDGTRQELLSIFTPTIEIGEEVDEEEDTAETDVTQALELAQQLVAALTLTSGTDAFSEAIAALEEAQDAAIAAADADELGRRLAAVQILMDVMQMPSEAAEGWIANHPACIEPFCAAKENLDIAAAAVAELETSVAERKKAMEECMAKSDFALLATLSGEASQIMQEFDQASRTLASAKAFFSDAVAADGKDVNWPIDWVTPIARVPDTFSSHSLEEKNRAPTDVVAPRVNEGKDGSHDGCGASLIGHAQAHDCAEAAHSATQVPGTSAMPEAVQPGEDVQARTTAAVEAAGDRAEGRANMTDLATTKHSEEPLKEVQAGVTKAPDDPNPEAGEATVAEDAGTDIEADTLPEAALFAELLLNDMHAVAARLAEALDAEGQQTPLSAPALRAASLARTLGTDYTPGFNRLVSETSLACASGQEADAAMAFGASLAGAVFVSEVALRAALSQVRLGRFGAELNALKDIVEALPFTFPPGPDALAELAGAPARPRTDRLSERLTSWARDAQHMSGPCQPSTRFLRAVAKPGGIVGGAAEAIAKGAPNAGHKAREAANFCTNSDVFEGVLRNELQPLGSRSTSRLNPASRDYLKRRFGEAAEILEGWLAAQSGQQERDVSPRMRREVDTLKDALVGAAEALSRRAERAADVRVFDAALSEWLRQQVLAVSEGLSGKDLRRFASEEEVESLEAARLVPAARRALADADTQTLLAVLHSSGIPTPEEAARQAFEAGAFATALRLDRTFGETTELALVPSLENAQRAYAENLKIRLQKLVKRVSVLRRLDLDKARQESLPARSARLREALDEVTALADGDGPLTDLDATTVFCVGFEAECDEAEAEVRADQLDRVQKRLGDASEEDRAELRRQIESGHALEGIENSIALLRDGRALGAPVSDEGGPMGRFSKEVLSAIEAGSWPKTADAYAAAFAAEAGPLVTDAARRENAAQLMEIVCALRTESRKSIPSAKSIQNALEALGFRNVRLGAAERGQGPRTQVWSLSLAADCTPQPAKSWFLPPIFGSASGQRYKLIFAAVDVMPEVIVDALSEDVPAFVLVAGVLSRALRQEFAEKLRGARRPAVLIDEALAAFAASQRTARLEILFACGLPYGFVEPYVTNAGNLPPEMFFGRGEEIRLIKSRDYEGCLVFGGRQLGKSALLNHVRETTHDPDAGQIVVLRSVTNLGQPDTPSSTVWRILHSELFPFAGVVQPGSLGNAEATANDIQTWLGRDGSRRILALLDETDEFMSAESASGFPEITRLKDLMERTGRRFKVVFAGVHNVQRLHKVTNSPLAHFRQPIVVGPLNRTHEDKQAARDLVIQPLRAAGYRFEDPSAVDEILAYTNEYPSLAQEFLQGLLRQLNRAATRSDHLNPNGPLWQVPSAMLFEHERFEQIENEIRKKFRWTLDLDIRYALIANVLGQLAHQGSEQNVLMEGIPLHDIYEAVQDFWPPALDRMDPAGFGVILDEMYDLGVLGRIQVGSSQVYRYCLRSPQVVKMLGQPEDVENELLNIAHSEPAVRYDKAIHRLSIQAKRDGARRYHLPLTVLQVERLLDPNDLAPRVICGLKVLGLERVATMLDRVSREMALPGLAPGKYVEVVATDGQTELRAALDARITANTVRVVAHMNSGSEKDAERVLNFLSRHEAVLSGKIRPILLLDAEHDGLRNLAIRQGNAAAFLAPWGMEFLRMHLRQVEANHLDQPAIREAIMTATGGVPDLVVRAVQGLRAEEKPLEAVAHLAKAVDKLGALRITDAMKQALELIVDNPRTQKDAPEDHFDTIDELIKDTTGADLTTLGPDLKALGLLRAFVPARKVVEASSLGALVRRTALAQ</sequence>
<accession>A0A225NNR9</accession>
<evidence type="ECO:0000313" key="3">
    <source>
        <dbReference type="Proteomes" id="UP000215377"/>
    </source>
</evidence>
<feature type="region of interest" description="Disordered" evidence="1">
    <location>
        <begin position="396"/>
        <end position="418"/>
    </location>
</feature>
<comment type="caution">
    <text evidence="2">The sequence shown here is derived from an EMBL/GenBank/DDBJ whole genome shotgun (WGS) entry which is preliminary data.</text>
</comment>
<dbReference type="Proteomes" id="UP000215377">
    <property type="component" value="Unassembled WGS sequence"/>
</dbReference>
<dbReference type="Gene3D" id="3.40.50.300">
    <property type="entry name" value="P-loop containing nucleotide triphosphate hydrolases"/>
    <property type="match status" value="1"/>
</dbReference>
<name>A0A225NNR9_9RHOB</name>
<evidence type="ECO:0000313" key="2">
    <source>
        <dbReference type="EMBL" id="OWU75590.1"/>
    </source>
</evidence>
<dbReference type="InterPro" id="IPR027417">
    <property type="entry name" value="P-loop_NTPase"/>
</dbReference>
<reference evidence="2 3" key="1">
    <citation type="submission" date="2013-04" db="EMBL/GenBank/DDBJ databases">
        <title>Oceanicola sp. 22II1-22F33 Genome Sequencing.</title>
        <authorList>
            <person name="Lai Q."/>
            <person name="Li G."/>
            <person name="Shao Z."/>
        </authorList>
    </citation>
    <scope>NUCLEOTIDE SEQUENCE [LARGE SCALE GENOMIC DNA]</scope>
    <source>
        <strain evidence="2 3">22II1-22F33</strain>
    </source>
</reference>
<gene>
    <name evidence="2" type="ORF">ATO3_05020</name>
</gene>
<keyword evidence="3" id="KW-1185">Reference proteome</keyword>
<proteinExistence type="predicted"/>
<evidence type="ECO:0000256" key="1">
    <source>
        <dbReference type="SAM" id="MobiDB-lite"/>
    </source>
</evidence>